<dbReference type="AlphaFoldDB" id="A0A7S2EV35"/>
<dbReference type="GO" id="GO:0005634">
    <property type="term" value="C:nucleus"/>
    <property type="evidence" value="ECO:0007669"/>
    <property type="project" value="UniProtKB-UniRule"/>
</dbReference>
<name>A0A7S2EV35_9STRA</name>
<evidence type="ECO:0000313" key="4">
    <source>
        <dbReference type="EMBL" id="CAD9357626.1"/>
    </source>
</evidence>
<keyword evidence="1" id="KW-0539">Nucleus</keyword>
<feature type="region of interest" description="Disordered" evidence="2">
    <location>
        <begin position="45"/>
        <end position="134"/>
    </location>
</feature>
<accession>A0A7S2EV35</accession>
<dbReference type="PROSITE" id="PS50118">
    <property type="entry name" value="HMG_BOX_2"/>
    <property type="match status" value="1"/>
</dbReference>
<feature type="compositionally biased region" description="Basic and acidic residues" evidence="2">
    <location>
        <begin position="324"/>
        <end position="335"/>
    </location>
</feature>
<dbReference type="InterPro" id="IPR005543">
    <property type="entry name" value="PASTA_dom"/>
</dbReference>
<dbReference type="SUPFAM" id="SSF47095">
    <property type="entry name" value="HMG-box"/>
    <property type="match status" value="1"/>
</dbReference>
<feature type="domain" description="HMG box" evidence="3">
    <location>
        <begin position="357"/>
        <end position="428"/>
    </location>
</feature>
<reference evidence="4" key="1">
    <citation type="submission" date="2021-01" db="EMBL/GenBank/DDBJ databases">
        <authorList>
            <person name="Corre E."/>
            <person name="Pelletier E."/>
            <person name="Niang G."/>
            <person name="Scheremetjew M."/>
            <person name="Finn R."/>
            <person name="Kale V."/>
            <person name="Holt S."/>
            <person name="Cochrane G."/>
            <person name="Meng A."/>
            <person name="Brown T."/>
            <person name="Cohen L."/>
        </authorList>
    </citation>
    <scope>NUCLEOTIDE SEQUENCE</scope>
    <source>
        <strain evidence="4">Pop2</strain>
    </source>
</reference>
<evidence type="ECO:0000256" key="1">
    <source>
        <dbReference type="PROSITE-ProRule" id="PRU00267"/>
    </source>
</evidence>
<dbReference type="InterPro" id="IPR036910">
    <property type="entry name" value="HMG_box_dom_sf"/>
</dbReference>
<gene>
    <name evidence="4" type="ORF">DBRI1063_LOCUS25095</name>
</gene>
<dbReference type="GO" id="GO:0003677">
    <property type="term" value="F:DNA binding"/>
    <property type="evidence" value="ECO:0007669"/>
    <property type="project" value="UniProtKB-UniRule"/>
</dbReference>
<keyword evidence="1" id="KW-0238">DNA-binding</keyword>
<feature type="region of interest" description="Disordered" evidence="2">
    <location>
        <begin position="147"/>
        <end position="168"/>
    </location>
</feature>
<feature type="region of interest" description="Disordered" evidence="2">
    <location>
        <begin position="318"/>
        <end position="338"/>
    </location>
</feature>
<dbReference type="Gene3D" id="1.10.30.10">
    <property type="entry name" value="High mobility group box domain"/>
    <property type="match status" value="1"/>
</dbReference>
<dbReference type="PANTHER" id="PTHR48194">
    <property type="entry name" value="FINGER PROTEIN, PUTATIVE-RELATED"/>
    <property type="match status" value="1"/>
</dbReference>
<protein>
    <recommendedName>
        <fullName evidence="3">HMG box domain-containing protein</fullName>
    </recommendedName>
</protein>
<dbReference type="EMBL" id="HBGN01039220">
    <property type="protein sequence ID" value="CAD9357626.1"/>
    <property type="molecule type" value="Transcribed_RNA"/>
</dbReference>
<evidence type="ECO:0000259" key="3">
    <source>
        <dbReference type="PROSITE" id="PS50118"/>
    </source>
</evidence>
<dbReference type="PANTHER" id="PTHR48194:SF1">
    <property type="entry name" value="INTEGRATOR COMPLEX SUBUNIT 10-LIKE PROTEIN"/>
    <property type="match status" value="1"/>
</dbReference>
<organism evidence="4">
    <name type="scientific">Ditylum brightwellii</name>
    <dbReference type="NCBI Taxonomy" id="49249"/>
    <lineage>
        <taxon>Eukaryota</taxon>
        <taxon>Sar</taxon>
        <taxon>Stramenopiles</taxon>
        <taxon>Ochrophyta</taxon>
        <taxon>Bacillariophyta</taxon>
        <taxon>Mediophyceae</taxon>
        <taxon>Lithodesmiophycidae</taxon>
        <taxon>Lithodesmiales</taxon>
        <taxon>Lithodesmiaceae</taxon>
        <taxon>Ditylum</taxon>
    </lineage>
</organism>
<dbReference type="InterPro" id="IPR053129">
    <property type="entry name" value="Integrator_complex_assoc"/>
</dbReference>
<feature type="compositionally biased region" description="Low complexity" evidence="2">
    <location>
        <begin position="102"/>
        <end position="111"/>
    </location>
</feature>
<feature type="DNA-binding region" description="HMG box" evidence="1">
    <location>
        <begin position="357"/>
        <end position="428"/>
    </location>
</feature>
<dbReference type="InterPro" id="IPR009071">
    <property type="entry name" value="HMG_box_dom"/>
</dbReference>
<dbReference type="SMART" id="SM00398">
    <property type="entry name" value="HMG"/>
    <property type="match status" value="1"/>
</dbReference>
<evidence type="ECO:0000256" key="2">
    <source>
        <dbReference type="SAM" id="MobiDB-lite"/>
    </source>
</evidence>
<dbReference type="Pfam" id="PF00505">
    <property type="entry name" value="HMG_box"/>
    <property type="match status" value="1"/>
</dbReference>
<feature type="compositionally biased region" description="Acidic residues" evidence="2">
    <location>
        <begin position="51"/>
        <end position="94"/>
    </location>
</feature>
<proteinExistence type="predicted"/>
<dbReference type="CDD" id="cd06577">
    <property type="entry name" value="PASTA_pknB"/>
    <property type="match status" value="1"/>
</dbReference>
<sequence>MARIKETGPRDDDGNDVCLSNKQIIHDENANANCTFTISPLPTVATVSDESTPEEAAESCTDNDDDYDDDDDYNCDDDSDDDDDSGDNSDNDDTNNDKNVENDNNNNSNNSENEDNNNDDNNNNDESQSPPPTPVLRKIKRRRAIGNHALPELPPLTTTLPTTEPPPKMLSREEAMSLLLKCDKALYSATRDLEEARAIAERAGLSVDSSVLDPSFKSPVGIITGKIDQPIPNPSVDPDANVVLTPPTAIAASTTVDTCQQNTEQQQPNSNNPMRGMLSCFPLVLSTTGGHSNTDHVVQYTGDKTADRIAEFKRALRRRARATQPEKKGEDRWDQPRVSGVRRRRILRDKDCPSAPPEPPLSGYILFVGQMTTKMRHDRPKERHNQVKVVREISKIWKYGMSEMDKQYYNDFAREANELYHGELREYRATGSYRPNGIFTKLDGGPWVRVAYHEKNALEREIDTYPTVKFPPRPAEMEEEHQRAVLEQRERRKRKKALEGGYF</sequence>